<name>A0A170V3A2_TRIIF</name>
<dbReference type="GO" id="GO:0004674">
    <property type="term" value="F:protein serine/threonine kinase activity"/>
    <property type="evidence" value="ECO:0007669"/>
    <property type="project" value="InterPro"/>
</dbReference>
<sequence length="81" mass="9127">RGPCYEWFTRTRLALLVVCLNCGMASSAVRHGYAFLQAMLDLGNTQTSEFETALLNISRMSDQYLVKLCKASIYGLETRPM</sequence>
<feature type="chain" id="PRO_5007904501" evidence="1">
    <location>
        <begin position="28"/>
        <end position="81"/>
    </location>
</feature>
<evidence type="ECO:0000313" key="2">
    <source>
        <dbReference type="EMBL" id="JAR96316.1"/>
    </source>
</evidence>
<keyword evidence="2" id="KW-0808">Transferase</keyword>
<organism evidence="2">
    <name type="scientific">Triatoma infestans</name>
    <name type="common">Assassin bug</name>
    <dbReference type="NCBI Taxonomy" id="30076"/>
    <lineage>
        <taxon>Eukaryota</taxon>
        <taxon>Metazoa</taxon>
        <taxon>Ecdysozoa</taxon>
        <taxon>Arthropoda</taxon>
        <taxon>Hexapoda</taxon>
        <taxon>Insecta</taxon>
        <taxon>Pterygota</taxon>
        <taxon>Neoptera</taxon>
        <taxon>Paraneoptera</taxon>
        <taxon>Hemiptera</taxon>
        <taxon>Heteroptera</taxon>
        <taxon>Panheteroptera</taxon>
        <taxon>Cimicomorpha</taxon>
        <taxon>Reduviidae</taxon>
        <taxon>Triatominae</taxon>
        <taxon>Triatoma</taxon>
    </lineage>
</organism>
<feature type="non-terminal residue" evidence="2">
    <location>
        <position position="1"/>
    </location>
</feature>
<dbReference type="Pfam" id="PF15785">
    <property type="entry name" value="SMG1"/>
    <property type="match status" value="1"/>
</dbReference>
<keyword evidence="1" id="KW-0732">Signal</keyword>
<protein>
    <submittedName>
        <fullName evidence="2">Serine threonine-protein kinase smg1</fullName>
    </submittedName>
</protein>
<dbReference type="AlphaFoldDB" id="A0A170V3A2"/>
<reference evidence="2" key="1">
    <citation type="submission" date="2016-04" db="EMBL/GenBank/DDBJ databases">
        <authorList>
            <person name="Calderon-Fernandez G.M.Sr."/>
        </authorList>
    </citation>
    <scope>NUCLEOTIDE SEQUENCE</scope>
    <source>
        <strain evidence="2">Int1</strain>
        <tissue evidence="2">Integument</tissue>
    </source>
</reference>
<keyword evidence="2" id="KW-0418">Kinase</keyword>
<accession>A0A170V3A2</accession>
<proteinExistence type="predicted"/>
<evidence type="ECO:0000256" key="1">
    <source>
        <dbReference type="SAM" id="SignalP"/>
    </source>
</evidence>
<dbReference type="GO" id="GO:0000184">
    <property type="term" value="P:nuclear-transcribed mRNA catabolic process, nonsense-mediated decay"/>
    <property type="evidence" value="ECO:0007669"/>
    <property type="project" value="InterPro"/>
</dbReference>
<dbReference type="InterPro" id="IPR031559">
    <property type="entry name" value="SMG1"/>
</dbReference>
<reference evidence="2" key="2">
    <citation type="journal article" date="2017" name="J. Med. Entomol.">
        <title>Transcriptome Analysis of the Triatoma infestans (Hemiptera: Reduviidae) Integument.</title>
        <authorList>
            <person name="Calderon-Fernandez G.M."/>
            <person name="Moriconi D.E."/>
            <person name="Dulbecco A.B."/>
            <person name="Juarez M.P."/>
        </authorList>
    </citation>
    <scope>NUCLEOTIDE SEQUENCE</scope>
    <source>
        <strain evidence="2">Int1</strain>
        <tissue evidence="2">Integument</tissue>
    </source>
</reference>
<dbReference type="EMBL" id="GEMB01007050">
    <property type="protein sequence ID" value="JAR96316.1"/>
    <property type="molecule type" value="Transcribed_RNA"/>
</dbReference>
<feature type="signal peptide" evidence="1">
    <location>
        <begin position="1"/>
        <end position="27"/>
    </location>
</feature>